<dbReference type="Proteomes" id="UP000494163">
    <property type="component" value="Chromosome 3R"/>
</dbReference>
<evidence type="ECO:0000313" key="2">
    <source>
        <dbReference type="EMBL" id="ALC45901.1"/>
    </source>
</evidence>
<name>A0A0M4EMX3_DROBS</name>
<gene>
    <name evidence="2" type="ORF">Dbus_chr3Rg651</name>
</gene>
<dbReference type="STRING" id="30019.A0A0M4EMX3"/>
<protein>
    <submittedName>
        <fullName evidence="2">Mst89B</fullName>
    </submittedName>
</protein>
<reference evidence="2 3" key="1">
    <citation type="submission" date="2015-08" db="EMBL/GenBank/DDBJ databases">
        <title>Ancestral chromatin configuration constrains chromatin evolution on differentiating sex chromosomes in Drosophila.</title>
        <authorList>
            <person name="Zhou Q."/>
            <person name="Bachtrog D."/>
        </authorList>
    </citation>
    <scope>NUCLEOTIDE SEQUENCE [LARGE SCALE GENOMIC DNA]</scope>
    <source>
        <tissue evidence="2">Whole larvae</tissue>
    </source>
</reference>
<sequence>VPIVIGNDIFVLTQQDIRRIEDIRLMSYNRITQNNTLGPSHYFLDHNLMSEGQCCTLQDLISHCQKQKANASQAEEIQTTCPQLPYSSSASPLRYSCSTSTSDLQ</sequence>
<dbReference type="OrthoDB" id="7740281at2759"/>
<dbReference type="EMBL" id="CP012526">
    <property type="protein sequence ID" value="ALC45901.1"/>
    <property type="molecule type" value="Genomic_DNA"/>
</dbReference>
<accession>A0A0M4EMX3</accession>
<feature type="non-terminal residue" evidence="2">
    <location>
        <position position="105"/>
    </location>
</feature>
<keyword evidence="3" id="KW-1185">Reference proteome</keyword>
<feature type="region of interest" description="Disordered" evidence="1">
    <location>
        <begin position="86"/>
        <end position="105"/>
    </location>
</feature>
<organism evidence="2 3">
    <name type="scientific">Drosophila busckii</name>
    <name type="common">Fruit fly</name>
    <dbReference type="NCBI Taxonomy" id="30019"/>
    <lineage>
        <taxon>Eukaryota</taxon>
        <taxon>Metazoa</taxon>
        <taxon>Ecdysozoa</taxon>
        <taxon>Arthropoda</taxon>
        <taxon>Hexapoda</taxon>
        <taxon>Insecta</taxon>
        <taxon>Pterygota</taxon>
        <taxon>Neoptera</taxon>
        <taxon>Endopterygota</taxon>
        <taxon>Diptera</taxon>
        <taxon>Brachycera</taxon>
        <taxon>Muscomorpha</taxon>
        <taxon>Ephydroidea</taxon>
        <taxon>Drosophilidae</taxon>
        <taxon>Drosophila</taxon>
    </lineage>
</organism>
<dbReference type="AlphaFoldDB" id="A0A0M4EMX3"/>
<proteinExistence type="predicted"/>
<evidence type="ECO:0000256" key="1">
    <source>
        <dbReference type="SAM" id="MobiDB-lite"/>
    </source>
</evidence>
<evidence type="ECO:0000313" key="3">
    <source>
        <dbReference type="Proteomes" id="UP000494163"/>
    </source>
</evidence>
<feature type="non-terminal residue" evidence="2">
    <location>
        <position position="1"/>
    </location>
</feature>